<dbReference type="GO" id="GO:0006352">
    <property type="term" value="P:DNA-templated transcription initiation"/>
    <property type="evidence" value="ECO:0007669"/>
    <property type="project" value="InterPro"/>
</dbReference>
<dbReference type="InterPro" id="IPR050239">
    <property type="entry name" value="Sigma-70_RNA_pol_init_factors"/>
</dbReference>
<dbReference type="PRINTS" id="PR00046">
    <property type="entry name" value="SIGMA70FCT"/>
</dbReference>
<dbReference type="Gene3D" id="1.10.10.10">
    <property type="entry name" value="Winged helix-like DNA-binding domain superfamily/Winged helix DNA-binding domain"/>
    <property type="match status" value="1"/>
</dbReference>
<dbReference type="InterPro" id="IPR013324">
    <property type="entry name" value="RNA_pol_sigma_r3/r4-like"/>
</dbReference>
<dbReference type="Gene3D" id="1.20.120.1810">
    <property type="match status" value="1"/>
</dbReference>
<dbReference type="PANTHER" id="PTHR30603">
    <property type="entry name" value="RNA POLYMERASE SIGMA FACTOR RPO"/>
    <property type="match status" value="1"/>
</dbReference>
<organism evidence="2">
    <name type="scientific">Candidatus Hodgkinia cicadicola</name>
    <dbReference type="NCBI Taxonomy" id="573658"/>
    <lineage>
        <taxon>Bacteria</taxon>
        <taxon>Pseudomonadati</taxon>
        <taxon>Pseudomonadota</taxon>
        <taxon>Alphaproteobacteria</taxon>
        <taxon>Hyphomicrobiales</taxon>
        <taxon>Candidatus Hodgkinia</taxon>
    </lineage>
</organism>
<dbReference type="EMBL" id="KJ939343">
    <property type="protein sequence ID" value="AIT41410.1"/>
    <property type="molecule type" value="Genomic_DNA"/>
</dbReference>
<evidence type="ECO:0000259" key="1">
    <source>
        <dbReference type="Pfam" id="PF04542"/>
    </source>
</evidence>
<accession>A0A097GZS6</accession>
<feature type="domain" description="RNA polymerase sigma-70 region 2" evidence="1">
    <location>
        <begin position="205"/>
        <end position="243"/>
    </location>
</feature>
<reference evidence="2" key="1">
    <citation type="journal article" date="2014" name="Cell">
        <title>Sympatric speciation in a bacterial endosymbiont results in two genomes with the functionality of one.</title>
        <authorList>
            <person name="Van Leuven J.T."/>
            <person name="Meister R.C."/>
            <person name="Simon C."/>
            <person name="McCutcheon J.P."/>
        </authorList>
    </citation>
    <scope>NUCLEOTIDE SEQUENCE</scope>
    <source>
        <strain evidence="2">TETAUR1a</strain>
    </source>
</reference>
<gene>
    <name evidence="2" type="primary">rpoD</name>
    <name evidence="2" type="ORF">HCTETAUR1_002</name>
</gene>
<dbReference type="GO" id="GO:0003700">
    <property type="term" value="F:DNA-binding transcription factor activity"/>
    <property type="evidence" value="ECO:0007669"/>
    <property type="project" value="InterPro"/>
</dbReference>
<evidence type="ECO:0000313" key="2">
    <source>
        <dbReference type="EMBL" id="AIT41410.1"/>
    </source>
</evidence>
<protein>
    <submittedName>
        <fullName evidence="2">RNA polymerase sigma factor rpoD</fullName>
    </submittedName>
</protein>
<dbReference type="SUPFAM" id="SSF88659">
    <property type="entry name" value="Sigma3 and sigma4 domains of RNA polymerase sigma factors"/>
    <property type="match status" value="1"/>
</dbReference>
<proteinExistence type="predicted"/>
<dbReference type="PANTHER" id="PTHR30603:SF47">
    <property type="entry name" value="RNA POLYMERASE SIGMA FACTOR SIGD, CHLOROPLASTIC"/>
    <property type="match status" value="1"/>
</dbReference>
<dbReference type="InterPro" id="IPR000943">
    <property type="entry name" value="RNA_pol_sigma70"/>
</dbReference>
<dbReference type="Pfam" id="PF04542">
    <property type="entry name" value="Sigma70_r2"/>
    <property type="match status" value="1"/>
</dbReference>
<dbReference type="SUPFAM" id="SSF88946">
    <property type="entry name" value="Sigma2 domain of RNA polymerase sigma factors"/>
    <property type="match status" value="1"/>
</dbReference>
<name>A0A097GZS6_9HYPH</name>
<sequence length="391" mass="45037">MFFVNAVRLPVVTTLMLSILEEEYSDCLTSFKLVDRRLIKLCCDFEQNEHTGDCSVCEHETCDKQSWEYLLECEYSAGAITSCFQFRVCECRRCLLCWALVKLLVHNLKDNVNWQIRMASLLLKANVDYKFAQLIRVLIAILKRKWLFTALDCKCAVRPLALLRWALVCESEIRRYKRSVVSDSRWLAAWIFKTCFQYSLNKSSIVRAGQLGLLISVNRFDFHSGFKFSTYARWWVRHRMLDMSALSATAQTFRTNVLKVRSVGVGQNISNTISIVKAERYRMVSLDQALGGNCDLHAVTAYDNTTVNAKCYDGTARAFKFLRRLALLSSREERVLRLRGHSLTDFKRSLAKIGCELGLCKERIRQIELTASARVRTLDEAVARKLLGLQR</sequence>
<dbReference type="InterPro" id="IPR007627">
    <property type="entry name" value="RNA_pol_sigma70_r2"/>
</dbReference>
<dbReference type="InterPro" id="IPR013325">
    <property type="entry name" value="RNA_pol_sigma_r2"/>
</dbReference>
<dbReference type="AlphaFoldDB" id="A0A097GZS6"/>
<dbReference type="InterPro" id="IPR036388">
    <property type="entry name" value="WH-like_DNA-bd_sf"/>
</dbReference>